<dbReference type="AlphaFoldDB" id="A0A9N7NC04"/>
<gene>
    <name evidence="2" type="ORF">SHERM_22267</name>
</gene>
<organism evidence="2 3">
    <name type="scientific">Striga hermonthica</name>
    <name type="common">Purple witchweed</name>
    <name type="synonym">Buchnera hermonthica</name>
    <dbReference type="NCBI Taxonomy" id="68872"/>
    <lineage>
        <taxon>Eukaryota</taxon>
        <taxon>Viridiplantae</taxon>
        <taxon>Streptophyta</taxon>
        <taxon>Embryophyta</taxon>
        <taxon>Tracheophyta</taxon>
        <taxon>Spermatophyta</taxon>
        <taxon>Magnoliopsida</taxon>
        <taxon>eudicotyledons</taxon>
        <taxon>Gunneridae</taxon>
        <taxon>Pentapetalae</taxon>
        <taxon>asterids</taxon>
        <taxon>lamiids</taxon>
        <taxon>Lamiales</taxon>
        <taxon>Orobanchaceae</taxon>
        <taxon>Buchnereae</taxon>
        <taxon>Striga</taxon>
    </lineage>
</organism>
<sequence>MSEPEIITPSDLTVGEIEDKETKKQRLEYLDFVRVVAIYVVVCCSTIYEYAKENAGPLRPGVQTVEGTVKTVVGPVFEKFRHVPVHLLTFVDRKVGQSLIELNHHVPAILKLATSQALTAAHSASKLAKELASEVHEAGLVDTASKIGRAAYIKYEPAANELYAKYEPVAEQYAVAAWRVLNGLPLFAQLAHIMVPTAAYWSEKYNQAVAFSAERGYAVSCYLPLVPIERIGKTFGAESGPTVSTSLNGEYESYISQ</sequence>
<proteinExistence type="inferred from homology"/>
<accession>A0A9N7NC04</accession>
<evidence type="ECO:0000256" key="1">
    <source>
        <dbReference type="ARBA" id="ARBA00009737"/>
    </source>
</evidence>
<dbReference type="InterPro" id="IPR008802">
    <property type="entry name" value="REF"/>
</dbReference>
<dbReference type="EMBL" id="CACSLK010026072">
    <property type="protein sequence ID" value="CAA0825491.1"/>
    <property type="molecule type" value="Genomic_DNA"/>
</dbReference>
<name>A0A9N7NC04_STRHE</name>
<keyword evidence="3" id="KW-1185">Reference proteome</keyword>
<evidence type="ECO:0000313" key="3">
    <source>
        <dbReference type="Proteomes" id="UP001153555"/>
    </source>
</evidence>
<reference evidence="2" key="1">
    <citation type="submission" date="2019-12" db="EMBL/GenBank/DDBJ databases">
        <authorList>
            <person name="Scholes J."/>
        </authorList>
    </citation>
    <scope>NUCLEOTIDE SEQUENCE</scope>
</reference>
<dbReference type="PANTHER" id="PTHR33732">
    <property type="entry name" value="REF/SRPP-LIKE PROTEIN OS05G0151300/LOC_OS05G05940"/>
    <property type="match status" value="1"/>
</dbReference>
<dbReference type="PANTHER" id="PTHR33732:SF3">
    <property type="entry name" value="OS07G0671800 PROTEIN"/>
    <property type="match status" value="1"/>
</dbReference>
<comment type="similarity">
    <text evidence="1">Belongs to the REF/SRPP family.</text>
</comment>
<dbReference type="Proteomes" id="UP001153555">
    <property type="component" value="Unassembled WGS sequence"/>
</dbReference>
<comment type="caution">
    <text evidence="2">The sequence shown here is derived from an EMBL/GenBank/DDBJ whole genome shotgun (WGS) entry which is preliminary data.</text>
</comment>
<dbReference type="Pfam" id="PF05755">
    <property type="entry name" value="REF"/>
    <property type="match status" value="1"/>
</dbReference>
<dbReference type="OrthoDB" id="1905464at2759"/>
<protein>
    <submittedName>
        <fullName evidence="2">REF/SRPP-like protein</fullName>
    </submittedName>
</protein>
<evidence type="ECO:0000313" key="2">
    <source>
        <dbReference type="EMBL" id="CAA0825491.1"/>
    </source>
</evidence>